<feature type="chain" id="PRO_5045609901" evidence="1">
    <location>
        <begin position="27"/>
        <end position="299"/>
    </location>
</feature>
<sequence length="299" mass="31851">MSGKSVAALAALALVACTGPQLPAAAQDHDAQMRADWAETCEDWDDWDKPAPLFRVFANTWHVGTCGISVILIAGDGEFVLIDSGTEAGAQVVLDNLRALAIDPVDIALLLHSHEHFDHVGGLHVIADLIGGEVVTSFPAEEVISTGVAAPDDPQVGMHEPMVPVNVQRRVADGDRVQTDSLELLAIATPGHTPGALTWHWDSCDDEQCLTIAYADSLSPVSRDDYRFSDHPEYVQAYREGIARLAALDCDVLLTPHPSASGMRDKLVAGDLTGGMDCAAYAADRLAALEARLAQEADQ</sequence>
<dbReference type="RefSeq" id="WP_341673007.1">
    <property type="nucleotide sequence ID" value="NZ_JBBYHV010000001.1"/>
</dbReference>
<dbReference type="PROSITE" id="PS51257">
    <property type="entry name" value="PROKAR_LIPOPROTEIN"/>
    <property type="match status" value="1"/>
</dbReference>
<reference evidence="3 4" key="1">
    <citation type="submission" date="2024-04" db="EMBL/GenBank/DDBJ databases">
        <title>Aurantiacibacter sp. DGU6 16S ribosomal RNA gene Genome sequencing and assembly.</title>
        <authorList>
            <person name="Park S."/>
        </authorList>
    </citation>
    <scope>NUCLEOTIDE SEQUENCE [LARGE SCALE GENOMIC DNA]</scope>
    <source>
        <strain evidence="3 4">DGU6</strain>
    </source>
</reference>
<accession>A0ABU9IDI9</accession>
<keyword evidence="4" id="KW-1185">Reference proteome</keyword>
<protein>
    <submittedName>
        <fullName evidence="3">MBL fold metallo-hydrolase</fullName>
    </submittedName>
</protein>
<dbReference type="SUPFAM" id="SSF56281">
    <property type="entry name" value="Metallo-hydrolase/oxidoreductase"/>
    <property type="match status" value="1"/>
</dbReference>
<dbReference type="SMART" id="SM00849">
    <property type="entry name" value="Lactamase_B"/>
    <property type="match status" value="1"/>
</dbReference>
<keyword evidence="1" id="KW-0732">Signal</keyword>
<proteinExistence type="predicted"/>
<feature type="domain" description="Metallo-beta-lactamase" evidence="2">
    <location>
        <begin position="67"/>
        <end position="257"/>
    </location>
</feature>
<dbReference type="PANTHER" id="PTHR42951">
    <property type="entry name" value="METALLO-BETA-LACTAMASE DOMAIN-CONTAINING"/>
    <property type="match status" value="1"/>
</dbReference>
<dbReference type="EMBL" id="JBBYHV010000001">
    <property type="protein sequence ID" value="MEL1250488.1"/>
    <property type="molecule type" value="Genomic_DNA"/>
</dbReference>
<evidence type="ECO:0000259" key="2">
    <source>
        <dbReference type="SMART" id="SM00849"/>
    </source>
</evidence>
<gene>
    <name evidence="3" type="ORF">AAEO60_07385</name>
</gene>
<comment type="caution">
    <text evidence="3">The sequence shown here is derived from an EMBL/GenBank/DDBJ whole genome shotgun (WGS) entry which is preliminary data.</text>
</comment>
<name>A0ABU9IDI9_9SPHN</name>
<dbReference type="InterPro" id="IPR001279">
    <property type="entry name" value="Metallo-B-lactamas"/>
</dbReference>
<dbReference type="InterPro" id="IPR036866">
    <property type="entry name" value="RibonucZ/Hydroxyglut_hydro"/>
</dbReference>
<feature type="signal peptide" evidence="1">
    <location>
        <begin position="1"/>
        <end position="26"/>
    </location>
</feature>
<dbReference type="Proteomes" id="UP001497045">
    <property type="component" value="Unassembled WGS sequence"/>
</dbReference>
<dbReference type="Pfam" id="PF00753">
    <property type="entry name" value="Lactamase_B"/>
    <property type="match status" value="1"/>
</dbReference>
<evidence type="ECO:0000313" key="3">
    <source>
        <dbReference type="EMBL" id="MEL1250488.1"/>
    </source>
</evidence>
<dbReference type="InterPro" id="IPR050855">
    <property type="entry name" value="NDM-1-like"/>
</dbReference>
<organism evidence="3 4">
    <name type="scientific">Aurantiacibacter gilvus</name>
    <dbReference type="NCBI Taxonomy" id="3139141"/>
    <lineage>
        <taxon>Bacteria</taxon>
        <taxon>Pseudomonadati</taxon>
        <taxon>Pseudomonadota</taxon>
        <taxon>Alphaproteobacteria</taxon>
        <taxon>Sphingomonadales</taxon>
        <taxon>Erythrobacteraceae</taxon>
        <taxon>Aurantiacibacter</taxon>
    </lineage>
</organism>
<evidence type="ECO:0000256" key="1">
    <source>
        <dbReference type="SAM" id="SignalP"/>
    </source>
</evidence>
<evidence type="ECO:0000313" key="4">
    <source>
        <dbReference type="Proteomes" id="UP001497045"/>
    </source>
</evidence>
<dbReference type="PANTHER" id="PTHR42951:SF17">
    <property type="entry name" value="METALLO-BETA-LACTAMASE DOMAIN-CONTAINING PROTEIN"/>
    <property type="match status" value="1"/>
</dbReference>
<dbReference type="Gene3D" id="3.60.15.10">
    <property type="entry name" value="Ribonuclease Z/Hydroxyacylglutathione hydrolase-like"/>
    <property type="match status" value="1"/>
</dbReference>